<dbReference type="GeneTree" id="ENSGT01150000286919"/>
<feature type="signal peptide" evidence="17">
    <location>
        <begin position="1"/>
        <end position="20"/>
    </location>
</feature>
<keyword evidence="4" id="KW-0245">EGF-like domain</keyword>
<evidence type="ECO:0000256" key="11">
    <source>
        <dbReference type="ARBA" id="ARBA00022889"/>
    </source>
</evidence>
<evidence type="ECO:0000256" key="5">
    <source>
        <dbReference type="ARBA" id="ARBA00022692"/>
    </source>
</evidence>
<dbReference type="GO" id="GO:0009986">
    <property type="term" value="C:cell surface"/>
    <property type="evidence" value="ECO:0007669"/>
    <property type="project" value="TreeGrafter"/>
</dbReference>
<dbReference type="GO" id="GO:0007229">
    <property type="term" value="P:integrin-mediated signaling pathway"/>
    <property type="evidence" value="ECO:0007669"/>
    <property type="project" value="UniProtKB-KW"/>
</dbReference>
<evidence type="ECO:0000256" key="3">
    <source>
        <dbReference type="ARBA" id="ARBA00022475"/>
    </source>
</evidence>
<evidence type="ECO:0000256" key="17">
    <source>
        <dbReference type="SAM" id="SignalP"/>
    </source>
</evidence>
<dbReference type="GO" id="GO:0005178">
    <property type="term" value="F:integrin binding"/>
    <property type="evidence" value="ECO:0007669"/>
    <property type="project" value="TreeGrafter"/>
</dbReference>
<accession>A0A3Q2PFB3</accession>
<keyword evidence="7 17" id="KW-0732">Signal</keyword>
<evidence type="ECO:0000256" key="13">
    <source>
        <dbReference type="ARBA" id="ARBA00023037"/>
    </source>
</evidence>
<dbReference type="GO" id="GO:0007160">
    <property type="term" value="P:cell-matrix adhesion"/>
    <property type="evidence" value="ECO:0007669"/>
    <property type="project" value="TreeGrafter"/>
</dbReference>
<evidence type="ECO:0000256" key="14">
    <source>
        <dbReference type="ARBA" id="ARBA00023136"/>
    </source>
</evidence>
<keyword evidence="5" id="KW-0812">Transmembrane</keyword>
<keyword evidence="16" id="KW-0325">Glycoprotein</keyword>
<keyword evidence="14" id="KW-0472">Membrane</keyword>
<feature type="domain" description="PSI" evidence="18">
    <location>
        <begin position="23"/>
        <end position="72"/>
    </location>
</feature>
<dbReference type="GO" id="GO:0005925">
    <property type="term" value="C:focal adhesion"/>
    <property type="evidence" value="ECO:0007669"/>
    <property type="project" value="TreeGrafter"/>
</dbReference>
<dbReference type="PANTHER" id="PTHR10082:SF25">
    <property type="entry name" value="INTEGRIN BETA-3"/>
    <property type="match status" value="1"/>
</dbReference>
<dbReference type="GO" id="GO:0045202">
    <property type="term" value="C:synapse"/>
    <property type="evidence" value="ECO:0007669"/>
    <property type="project" value="TreeGrafter"/>
</dbReference>
<evidence type="ECO:0000256" key="10">
    <source>
        <dbReference type="ARBA" id="ARBA00022842"/>
    </source>
</evidence>
<dbReference type="InterPro" id="IPR016201">
    <property type="entry name" value="PSI"/>
</dbReference>
<dbReference type="InterPro" id="IPR033760">
    <property type="entry name" value="Integrin_beta_N"/>
</dbReference>
<dbReference type="InterPro" id="IPR015812">
    <property type="entry name" value="Integrin_bsu"/>
</dbReference>
<keyword evidence="10" id="KW-0460">Magnesium</keyword>
<evidence type="ECO:0000256" key="6">
    <source>
        <dbReference type="ARBA" id="ARBA00022723"/>
    </source>
</evidence>
<evidence type="ECO:0000259" key="18">
    <source>
        <dbReference type="SMART" id="SM00423"/>
    </source>
</evidence>
<comment type="similarity">
    <text evidence="2">Belongs to the integrin beta chain family.</text>
</comment>
<reference evidence="19" key="2">
    <citation type="submission" date="2025-09" db="UniProtKB">
        <authorList>
            <consortium name="Ensembl"/>
        </authorList>
    </citation>
    <scope>IDENTIFICATION</scope>
</reference>
<dbReference type="GO" id="GO:0016477">
    <property type="term" value="P:cell migration"/>
    <property type="evidence" value="ECO:0007669"/>
    <property type="project" value="TreeGrafter"/>
</dbReference>
<keyword evidence="20" id="KW-1185">Reference proteome</keyword>
<dbReference type="GO" id="GO:0001968">
    <property type="term" value="F:fibronectin binding"/>
    <property type="evidence" value="ECO:0007669"/>
    <property type="project" value="TreeGrafter"/>
</dbReference>
<feature type="chain" id="PRO_5018784951" evidence="17">
    <location>
        <begin position="21"/>
        <end position="159"/>
    </location>
</feature>
<keyword evidence="6" id="KW-0479">Metal-binding</keyword>
<dbReference type="GO" id="GO:0070527">
    <property type="term" value="P:platelet aggregation"/>
    <property type="evidence" value="ECO:0007669"/>
    <property type="project" value="TreeGrafter"/>
</dbReference>
<evidence type="ECO:0000256" key="2">
    <source>
        <dbReference type="ARBA" id="ARBA00007449"/>
    </source>
</evidence>
<evidence type="ECO:0000256" key="8">
    <source>
        <dbReference type="ARBA" id="ARBA00022737"/>
    </source>
</evidence>
<keyword evidence="11" id="KW-0130">Cell adhesion</keyword>
<dbReference type="GO" id="GO:0046872">
    <property type="term" value="F:metal ion binding"/>
    <property type="evidence" value="ECO:0007669"/>
    <property type="project" value="UniProtKB-KW"/>
</dbReference>
<keyword evidence="9" id="KW-0106">Calcium</keyword>
<evidence type="ECO:0000256" key="7">
    <source>
        <dbReference type="ARBA" id="ARBA00022729"/>
    </source>
</evidence>
<dbReference type="SUPFAM" id="SSF103575">
    <property type="entry name" value="Plexin repeat"/>
    <property type="match status" value="1"/>
</dbReference>
<evidence type="ECO:0000256" key="4">
    <source>
        <dbReference type="ARBA" id="ARBA00022536"/>
    </source>
</evidence>
<reference evidence="19" key="1">
    <citation type="submission" date="2025-08" db="UniProtKB">
        <authorList>
            <consortium name="Ensembl"/>
        </authorList>
    </citation>
    <scope>IDENTIFICATION</scope>
</reference>
<evidence type="ECO:0000313" key="20">
    <source>
        <dbReference type="Proteomes" id="UP000265000"/>
    </source>
</evidence>
<keyword evidence="12" id="KW-1133">Transmembrane helix</keyword>
<keyword evidence="13" id="KW-0401">Integrin</keyword>
<keyword evidence="3" id="KW-1003">Cell membrane</keyword>
<dbReference type="GO" id="GO:0070051">
    <property type="term" value="F:fibrinogen binding"/>
    <property type="evidence" value="ECO:0007669"/>
    <property type="project" value="TreeGrafter"/>
</dbReference>
<sequence>MGSPLPSLAFLLLFASSVCGSNICTSRGVTTCRECLFVHPSCAWCSQEVFGMGRSSLSRCDFKENLIKEGCSEAAIEFPSSFLKITKNDPLSDKSSNPADVTQIRPQKLHMTLRLGTLVHKDNANDPHCTAFTFLCLCLNLKSFPPLFFSPQVTPNVSL</sequence>
<proteinExistence type="inferred from homology"/>
<organism evidence="19 20">
    <name type="scientific">Fundulus heteroclitus</name>
    <name type="common">Killifish</name>
    <name type="synonym">Mummichog</name>
    <dbReference type="NCBI Taxonomy" id="8078"/>
    <lineage>
        <taxon>Eukaryota</taxon>
        <taxon>Metazoa</taxon>
        <taxon>Chordata</taxon>
        <taxon>Craniata</taxon>
        <taxon>Vertebrata</taxon>
        <taxon>Euteleostomi</taxon>
        <taxon>Actinopterygii</taxon>
        <taxon>Neopterygii</taxon>
        <taxon>Teleostei</taxon>
        <taxon>Neoteleostei</taxon>
        <taxon>Acanthomorphata</taxon>
        <taxon>Ovalentaria</taxon>
        <taxon>Atherinomorphae</taxon>
        <taxon>Cyprinodontiformes</taxon>
        <taxon>Fundulidae</taxon>
        <taxon>Fundulus</taxon>
    </lineage>
</organism>
<dbReference type="SMART" id="SM00423">
    <property type="entry name" value="PSI"/>
    <property type="match status" value="1"/>
</dbReference>
<keyword evidence="15" id="KW-1015">Disulfide bond</keyword>
<dbReference type="GO" id="GO:0008305">
    <property type="term" value="C:integrin complex"/>
    <property type="evidence" value="ECO:0007669"/>
    <property type="project" value="TreeGrafter"/>
</dbReference>
<evidence type="ECO:0000256" key="9">
    <source>
        <dbReference type="ARBA" id="ARBA00022837"/>
    </source>
</evidence>
<keyword evidence="8" id="KW-0677">Repeat</keyword>
<dbReference type="AlphaFoldDB" id="A0A3Q2PFB3"/>
<evidence type="ECO:0000256" key="12">
    <source>
        <dbReference type="ARBA" id="ARBA00022989"/>
    </source>
</evidence>
<name>A0A3Q2PFB3_FUNHE</name>
<dbReference type="PRINTS" id="PR01186">
    <property type="entry name" value="INTEGRINB"/>
</dbReference>
<protein>
    <submittedName>
        <fullName evidence="19">Integrin beta 3a</fullName>
    </submittedName>
</protein>
<evidence type="ECO:0000256" key="15">
    <source>
        <dbReference type="ARBA" id="ARBA00023157"/>
    </source>
</evidence>
<dbReference type="FunFam" id="3.30.1680.10:FF:000002">
    <property type="entry name" value="Integrin beta"/>
    <property type="match status" value="1"/>
</dbReference>
<dbReference type="Proteomes" id="UP000265000">
    <property type="component" value="Unplaced"/>
</dbReference>
<dbReference type="PANTHER" id="PTHR10082">
    <property type="entry name" value="INTEGRIN BETA SUBUNIT"/>
    <property type="match status" value="1"/>
</dbReference>
<evidence type="ECO:0000256" key="1">
    <source>
        <dbReference type="ARBA" id="ARBA00004251"/>
    </source>
</evidence>
<dbReference type="Gene3D" id="3.30.1680.10">
    <property type="entry name" value="ligand-binding face of the semaphorins, domain 2"/>
    <property type="match status" value="1"/>
</dbReference>
<dbReference type="Pfam" id="PF17205">
    <property type="entry name" value="PSI_integrin"/>
    <property type="match status" value="1"/>
</dbReference>
<evidence type="ECO:0000313" key="19">
    <source>
        <dbReference type="Ensembl" id="ENSFHEP00000011601.1"/>
    </source>
</evidence>
<evidence type="ECO:0000256" key="16">
    <source>
        <dbReference type="ARBA" id="ARBA00023180"/>
    </source>
</evidence>
<dbReference type="Ensembl" id="ENSFHET00000018632.1">
    <property type="protein sequence ID" value="ENSFHEP00000011601.1"/>
    <property type="gene ID" value="ENSFHEG00000013072.1"/>
</dbReference>
<dbReference type="GO" id="GO:0033627">
    <property type="term" value="P:cell adhesion mediated by integrin"/>
    <property type="evidence" value="ECO:0007669"/>
    <property type="project" value="TreeGrafter"/>
</dbReference>
<comment type="subcellular location">
    <subcellularLocation>
        <location evidence="1">Cell membrane</location>
        <topology evidence="1">Single-pass type I membrane protein</topology>
    </subcellularLocation>
</comment>